<evidence type="ECO:0000256" key="4">
    <source>
        <dbReference type="ARBA" id="ARBA00022989"/>
    </source>
</evidence>
<dbReference type="Proteomes" id="UP001610334">
    <property type="component" value="Unassembled WGS sequence"/>
</dbReference>
<feature type="transmembrane region" description="Helical" evidence="6">
    <location>
        <begin position="158"/>
        <end position="177"/>
    </location>
</feature>
<dbReference type="SUPFAM" id="SSF103473">
    <property type="entry name" value="MFS general substrate transporter"/>
    <property type="match status" value="1"/>
</dbReference>
<feature type="transmembrane region" description="Helical" evidence="6">
    <location>
        <begin position="123"/>
        <end position="146"/>
    </location>
</feature>
<dbReference type="PANTHER" id="PTHR48022">
    <property type="entry name" value="PLASTIDIC GLUCOSE TRANSPORTER 4"/>
    <property type="match status" value="1"/>
</dbReference>
<keyword evidence="4 6" id="KW-1133">Transmembrane helix</keyword>
<dbReference type="PANTHER" id="PTHR48022:SF64">
    <property type="entry name" value="MAJOR FACILITATOR SUPERFAMILY (MFS) PROFILE DOMAIN-CONTAINING PROTEIN"/>
    <property type="match status" value="1"/>
</dbReference>
<evidence type="ECO:0000259" key="7">
    <source>
        <dbReference type="PROSITE" id="PS50850"/>
    </source>
</evidence>
<dbReference type="PROSITE" id="PS50850">
    <property type="entry name" value="MFS"/>
    <property type="match status" value="1"/>
</dbReference>
<dbReference type="InterPro" id="IPR036259">
    <property type="entry name" value="MFS_trans_sf"/>
</dbReference>
<organism evidence="8 9">
    <name type="scientific">Aspergillus granulosus</name>
    <dbReference type="NCBI Taxonomy" id="176169"/>
    <lineage>
        <taxon>Eukaryota</taxon>
        <taxon>Fungi</taxon>
        <taxon>Dikarya</taxon>
        <taxon>Ascomycota</taxon>
        <taxon>Pezizomycotina</taxon>
        <taxon>Eurotiomycetes</taxon>
        <taxon>Eurotiomycetidae</taxon>
        <taxon>Eurotiales</taxon>
        <taxon>Aspergillaceae</taxon>
        <taxon>Aspergillus</taxon>
        <taxon>Aspergillus subgen. Nidulantes</taxon>
    </lineage>
</organism>
<dbReference type="InterPro" id="IPR020846">
    <property type="entry name" value="MFS_dom"/>
</dbReference>
<accession>A0ABR4I3R8</accession>
<evidence type="ECO:0000256" key="1">
    <source>
        <dbReference type="ARBA" id="ARBA00004141"/>
    </source>
</evidence>
<evidence type="ECO:0000256" key="6">
    <source>
        <dbReference type="SAM" id="Phobius"/>
    </source>
</evidence>
<evidence type="ECO:0000313" key="9">
    <source>
        <dbReference type="Proteomes" id="UP001610334"/>
    </source>
</evidence>
<feature type="transmembrane region" description="Helical" evidence="6">
    <location>
        <begin position="99"/>
        <end position="117"/>
    </location>
</feature>
<dbReference type="Pfam" id="PF00083">
    <property type="entry name" value="Sugar_tr"/>
    <property type="match status" value="1"/>
</dbReference>
<keyword evidence="3 6" id="KW-0812">Transmembrane</keyword>
<feature type="transmembrane region" description="Helical" evidence="6">
    <location>
        <begin position="456"/>
        <end position="475"/>
    </location>
</feature>
<name>A0ABR4I3R8_9EURO</name>
<feature type="transmembrane region" description="Helical" evidence="6">
    <location>
        <begin position="323"/>
        <end position="340"/>
    </location>
</feature>
<feature type="transmembrane region" description="Helical" evidence="6">
    <location>
        <begin position="28"/>
        <end position="48"/>
    </location>
</feature>
<feature type="transmembrane region" description="Helical" evidence="6">
    <location>
        <begin position="425"/>
        <end position="444"/>
    </location>
</feature>
<feature type="transmembrane region" description="Helical" evidence="6">
    <location>
        <begin position="347"/>
        <end position="370"/>
    </location>
</feature>
<protein>
    <submittedName>
        <fullName evidence="8">General substrate transporter</fullName>
    </submittedName>
</protein>
<keyword evidence="9" id="KW-1185">Reference proteome</keyword>
<evidence type="ECO:0000313" key="8">
    <source>
        <dbReference type="EMBL" id="KAL2822398.1"/>
    </source>
</evidence>
<gene>
    <name evidence="8" type="ORF">BJX63DRAFT_426971</name>
</gene>
<evidence type="ECO:0000256" key="5">
    <source>
        <dbReference type="ARBA" id="ARBA00023136"/>
    </source>
</evidence>
<feature type="transmembrane region" description="Helical" evidence="6">
    <location>
        <begin position="281"/>
        <end position="303"/>
    </location>
</feature>
<evidence type="ECO:0000256" key="3">
    <source>
        <dbReference type="ARBA" id="ARBA00022692"/>
    </source>
</evidence>
<feature type="domain" description="Major facilitator superfamily (MFS) profile" evidence="7">
    <location>
        <begin position="31"/>
        <end position="479"/>
    </location>
</feature>
<comment type="subcellular location">
    <subcellularLocation>
        <location evidence="1">Membrane</location>
        <topology evidence="1">Multi-pass membrane protein</topology>
    </subcellularLocation>
</comment>
<feature type="transmembrane region" description="Helical" evidence="6">
    <location>
        <begin position="68"/>
        <end position="92"/>
    </location>
</feature>
<dbReference type="InterPro" id="IPR050360">
    <property type="entry name" value="MFS_Sugar_Transporters"/>
</dbReference>
<sequence>MSTINNNEFIQARTGEVPKWYQAHILKLNLLLLSPFVTMAAWGFDISMTNSLQSLSAFSDRFNHPSGARLGFFGASTQVGGAVTIFIAPFLIEKFGRRPICCLGSAIVIGMAIMQVFSSNFDMFTAAKLILGFGSFCSQIAAPMLITELAHPIQRARITALYNTTIYVGLIAGAWIAYGTRNIQGNLSWQIPCVLQVVLPAYQVFTIFLCPESPRWLVMRGRLDEARNILIKYHGNGSDTPLVQAELEEIMAGIEADASSIRLNKTDIKALLSHKGNLHRILLVTVVGVGSQCTGSGLLSAYLPKILDGIGLTSTTDKTLINGILNIWTWIVGLSAGYLMPKIRKRALFLTSTAGMIVALSVWTALSAAYTQNERYSYGIGVVAMMFVYNIFYGVRSCSSSRHICWLPLVTAYSIEICTTKQRSILFSWLFFTISISTFGVNYLNPVGLENIGWRYYVITIVFTFFILGLIYFFFVETRGLSLEEIATVFDGREGYEAALSSVQASGKKKDMETAVEMQHID</sequence>
<proteinExistence type="inferred from homology"/>
<feature type="transmembrane region" description="Helical" evidence="6">
    <location>
        <begin position="376"/>
        <end position="395"/>
    </location>
</feature>
<reference evidence="8 9" key="1">
    <citation type="submission" date="2024-07" db="EMBL/GenBank/DDBJ databases">
        <title>Section-level genome sequencing and comparative genomics of Aspergillus sections Usti and Cavernicolus.</title>
        <authorList>
            <consortium name="Lawrence Berkeley National Laboratory"/>
            <person name="Nybo J.L."/>
            <person name="Vesth T.C."/>
            <person name="Theobald S."/>
            <person name="Frisvad J.C."/>
            <person name="Larsen T.O."/>
            <person name="Kjaerboelling I."/>
            <person name="Rothschild-Mancinelli K."/>
            <person name="Lyhne E.K."/>
            <person name="Kogle M.E."/>
            <person name="Barry K."/>
            <person name="Clum A."/>
            <person name="Na H."/>
            <person name="Ledsgaard L."/>
            <person name="Lin J."/>
            <person name="Lipzen A."/>
            <person name="Kuo A."/>
            <person name="Riley R."/>
            <person name="Mondo S."/>
            <person name="Labutti K."/>
            <person name="Haridas S."/>
            <person name="Pangalinan J."/>
            <person name="Salamov A.A."/>
            <person name="Simmons B.A."/>
            <person name="Magnuson J.K."/>
            <person name="Chen J."/>
            <person name="Drula E."/>
            <person name="Henrissat B."/>
            <person name="Wiebenga A."/>
            <person name="Lubbers R.J."/>
            <person name="Gomes A.C."/>
            <person name="Makela M.R."/>
            <person name="Stajich J."/>
            <person name="Grigoriev I.V."/>
            <person name="Mortensen U.H."/>
            <person name="De Vries R.P."/>
            <person name="Baker S.E."/>
            <person name="Andersen M.R."/>
        </authorList>
    </citation>
    <scope>NUCLEOTIDE SEQUENCE [LARGE SCALE GENOMIC DNA]</scope>
    <source>
        <strain evidence="8 9">CBS 588.65</strain>
    </source>
</reference>
<feature type="transmembrane region" description="Helical" evidence="6">
    <location>
        <begin position="189"/>
        <end position="210"/>
    </location>
</feature>
<comment type="similarity">
    <text evidence="2">Belongs to the major facilitator superfamily. Sugar transporter (TC 2.A.1.1) family.</text>
</comment>
<keyword evidence="5 6" id="KW-0472">Membrane</keyword>
<evidence type="ECO:0000256" key="2">
    <source>
        <dbReference type="ARBA" id="ARBA00010992"/>
    </source>
</evidence>
<dbReference type="Gene3D" id="1.20.1250.20">
    <property type="entry name" value="MFS general substrate transporter like domains"/>
    <property type="match status" value="1"/>
</dbReference>
<dbReference type="InterPro" id="IPR005828">
    <property type="entry name" value="MFS_sugar_transport-like"/>
</dbReference>
<dbReference type="EMBL" id="JBFXLT010000002">
    <property type="protein sequence ID" value="KAL2822398.1"/>
    <property type="molecule type" value="Genomic_DNA"/>
</dbReference>
<comment type="caution">
    <text evidence="8">The sequence shown here is derived from an EMBL/GenBank/DDBJ whole genome shotgun (WGS) entry which is preliminary data.</text>
</comment>